<feature type="region of interest" description="Disordered" evidence="1">
    <location>
        <begin position="167"/>
        <end position="216"/>
    </location>
</feature>
<evidence type="ECO:0000259" key="2">
    <source>
        <dbReference type="Pfam" id="PF13837"/>
    </source>
</evidence>
<gene>
    <name evidence="3" type="ORF">JRQ81_012300</name>
</gene>
<dbReference type="InterPro" id="IPR044822">
    <property type="entry name" value="Myb_DNA-bind_4"/>
</dbReference>
<sequence>MEGEDSPESSPGGGRSGKGKRGVIWGASETAALINIWGQAERKYALSSRKRNYEIYERIASELGKSGYKRTGEECRSKTKLLRKLYKAAARQDNTTTPTTTPGAAARSKFPWMEEMDQIFRPEASSIRPLRTTGSEAATRQVADTDMDSGEVFSHEFYKVKDYVPNSSAASDSSIADTQMTDGGEASFSGQSTPGHPSGRQQDMGRTADVRETCSPEATLDPATRDMIRKRKQRATAAAQLDRTLTGFVDWIKQDSTRKEKLLCEAYAEQKHFHHEVVSNMRIASSCLQQLTEYITGASGSCTRNGRPHPSCRKNRLPGQDQEKQGRCGGSPNIVHTTPRKNEGDNNGKGHLPNINSPGTDTDEDGFCSESPLDELPVVLSPPH</sequence>
<feature type="region of interest" description="Disordered" evidence="1">
    <location>
        <begin position="298"/>
        <end position="384"/>
    </location>
</feature>
<organism evidence="3 4">
    <name type="scientific">Phrynocephalus forsythii</name>
    <dbReference type="NCBI Taxonomy" id="171643"/>
    <lineage>
        <taxon>Eukaryota</taxon>
        <taxon>Metazoa</taxon>
        <taxon>Chordata</taxon>
        <taxon>Craniata</taxon>
        <taxon>Vertebrata</taxon>
        <taxon>Euteleostomi</taxon>
        <taxon>Lepidosauria</taxon>
        <taxon>Squamata</taxon>
        <taxon>Bifurcata</taxon>
        <taxon>Unidentata</taxon>
        <taxon>Episquamata</taxon>
        <taxon>Toxicofera</taxon>
        <taxon>Iguania</taxon>
        <taxon>Acrodonta</taxon>
        <taxon>Agamidae</taxon>
        <taxon>Agaminae</taxon>
        <taxon>Phrynocephalus</taxon>
    </lineage>
</organism>
<comment type="caution">
    <text evidence="3">The sequence shown here is derived from an EMBL/GenBank/DDBJ whole genome shotgun (WGS) entry which is preliminary data.</text>
</comment>
<feature type="compositionally biased region" description="Low complexity" evidence="1">
    <location>
        <begin position="167"/>
        <end position="177"/>
    </location>
</feature>
<accession>A0A9Q0X8U1</accession>
<dbReference type="EMBL" id="JAPFRF010000024">
    <property type="protein sequence ID" value="KAJ7303356.1"/>
    <property type="molecule type" value="Genomic_DNA"/>
</dbReference>
<dbReference type="Proteomes" id="UP001142489">
    <property type="component" value="Unassembled WGS sequence"/>
</dbReference>
<dbReference type="OrthoDB" id="9050360at2759"/>
<proteinExistence type="predicted"/>
<evidence type="ECO:0000313" key="4">
    <source>
        <dbReference type="Proteomes" id="UP001142489"/>
    </source>
</evidence>
<evidence type="ECO:0000313" key="3">
    <source>
        <dbReference type="EMBL" id="KAJ7303356.1"/>
    </source>
</evidence>
<dbReference type="PANTHER" id="PTHR47595:SF1">
    <property type="entry name" value="MYB_SANT-LIKE DNA-BINDING DOMAIN-CONTAINING PROTEIN"/>
    <property type="match status" value="1"/>
</dbReference>
<dbReference type="PANTHER" id="PTHR47595">
    <property type="entry name" value="HEAT SHOCK 70 KDA PROTEIN 14"/>
    <property type="match status" value="1"/>
</dbReference>
<dbReference type="Pfam" id="PF13837">
    <property type="entry name" value="Myb_DNA-bind_4"/>
    <property type="match status" value="1"/>
</dbReference>
<dbReference type="AlphaFoldDB" id="A0A9Q0X8U1"/>
<feature type="compositionally biased region" description="Polar residues" evidence="1">
    <location>
        <begin position="188"/>
        <end position="201"/>
    </location>
</feature>
<evidence type="ECO:0000256" key="1">
    <source>
        <dbReference type="SAM" id="MobiDB-lite"/>
    </source>
</evidence>
<feature type="domain" description="Myb/SANT-like DNA-binding" evidence="2">
    <location>
        <begin position="25"/>
        <end position="119"/>
    </location>
</feature>
<feature type="region of interest" description="Disordered" evidence="1">
    <location>
        <begin position="1"/>
        <end position="22"/>
    </location>
</feature>
<dbReference type="Gene3D" id="1.10.10.60">
    <property type="entry name" value="Homeodomain-like"/>
    <property type="match status" value="1"/>
</dbReference>
<feature type="compositionally biased region" description="Basic residues" evidence="1">
    <location>
        <begin position="306"/>
        <end position="316"/>
    </location>
</feature>
<keyword evidence="4" id="KW-1185">Reference proteome</keyword>
<reference evidence="3" key="1">
    <citation type="journal article" date="2023" name="DNA Res.">
        <title>Chromosome-level genome assembly of Phrynocephalus forsythii using third-generation DNA sequencing and Hi-C analysis.</title>
        <authorList>
            <person name="Qi Y."/>
            <person name="Zhao W."/>
            <person name="Zhao Y."/>
            <person name="Niu C."/>
            <person name="Cao S."/>
            <person name="Zhang Y."/>
        </authorList>
    </citation>
    <scope>NUCLEOTIDE SEQUENCE</scope>
    <source>
        <tissue evidence="3">Muscle</tissue>
    </source>
</reference>
<name>A0A9Q0X8U1_9SAUR</name>
<protein>
    <recommendedName>
        <fullName evidence="2">Myb/SANT-like DNA-binding domain-containing protein</fullName>
    </recommendedName>
</protein>